<sequence length="79" mass="9084">MKTRTQMTLNPKFLSQIDEFLGISGLTRSSYVENCMIRDVSTIRKLLNEPKILEEFGNDQNTIISNYFRGRIEKGVING</sequence>
<organism evidence="1">
    <name type="scientific">bioreactor metagenome</name>
    <dbReference type="NCBI Taxonomy" id="1076179"/>
    <lineage>
        <taxon>unclassified sequences</taxon>
        <taxon>metagenomes</taxon>
        <taxon>ecological metagenomes</taxon>
    </lineage>
</organism>
<proteinExistence type="predicted"/>
<dbReference type="EMBL" id="VSSQ01008655">
    <property type="protein sequence ID" value="MPM39476.1"/>
    <property type="molecule type" value="Genomic_DNA"/>
</dbReference>
<comment type="caution">
    <text evidence="1">The sequence shown here is derived from an EMBL/GenBank/DDBJ whole genome shotgun (WGS) entry which is preliminary data.</text>
</comment>
<protein>
    <submittedName>
        <fullName evidence="1">Uncharacterized protein</fullName>
    </submittedName>
</protein>
<dbReference type="AlphaFoldDB" id="A0A644ZF50"/>
<name>A0A644ZF50_9ZZZZ</name>
<reference evidence="1" key="1">
    <citation type="submission" date="2019-08" db="EMBL/GenBank/DDBJ databases">
        <authorList>
            <person name="Kucharzyk K."/>
            <person name="Murdoch R.W."/>
            <person name="Higgins S."/>
            <person name="Loffler F."/>
        </authorList>
    </citation>
    <scope>NUCLEOTIDE SEQUENCE</scope>
</reference>
<evidence type="ECO:0000313" key="1">
    <source>
        <dbReference type="EMBL" id="MPM39476.1"/>
    </source>
</evidence>
<gene>
    <name evidence="1" type="ORF">SDC9_86109</name>
</gene>
<accession>A0A644ZF50</accession>